<dbReference type="SUPFAM" id="SSF81296">
    <property type="entry name" value="E set domains"/>
    <property type="match status" value="1"/>
</dbReference>
<dbReference type="Gene3D" id="2.60.40.640">
    <property type="match status" value="1"/>
</dbReference>
<evidence type="ECO:0000256" key="1">
    <source>
        <dbReference type="SAM" id="MobiDB-lite"/>
    </source>
</evidence>
<dbReference type="InterPro" id="IPR014752">
    <property type="entry name" value="Arrestin-like_C"/>
</dbReference>
<dbReference type="Pfam" id="PF02752">
    <property type="entry name" value="Arrestin_C"/>
    <property type="match status" value="1"/>
</dbReference>
<dbReference type="Proteomes" id="UP000269721">
    <property type="component" value="Unassembled WGS sequence"/>
</dbReference>
<accession>A0A4P9WNQ6</accession>
<feature type="compositionally biased region" description="Pro residues" evidence="1">
    <location>
        <begin position="73"/>
        <end position="85"/>
    </location>
</feature>
<dbReference type="AlphaFoldDB" id="A0A4P9WNQ6"/>
<dbReference type="InterPro" id="IPR011022">
    <property type="entry name" value="Arrestin_C-like"/>
</dbReference>
<name>A0A4P9WNQ6_9FUNG</name>
<proteinExistence type="predicted"/>
<dbReference type="EMBL" id="KZ994654">
    <property type="protein sequence ID" value="RKO92396.1"/>
    <property type="molecule type" value="Genomic_DNA"/>
</dbReference>
<dbReference type="SMART" id="SM01017">
    <property type="entry name" value="Arrestin_C"/>
    <property type="match status" value="1"/>
</dbReference>
<protein>
    <recommendedName>
        <fullName evidence="2">Arrestin C-terminal-like domain-containing protein</fullName>
    </recommendedName>
</protein>
<organism evidence="3 4">
    <name type="scientific">Blyttiomyces helicus</name>
    <dbReference type="NCBI Taxonomy" id="388810"/>
    <lineage>
        <taxon>Eukaryota</taxon>
        <taxon>Fungi</taxon>
        <taxon>Fungi incertae sedis</taxon>
        <taxon>Chytridiomycota</taxon>
        <taxon>Chytridiomycota incertae sedis</taxon>
        <taxon>Chytridiomycetes</taxon>
        <taxon>Chytridiomycetes incertae sedis</taxon>
        <taxon>Blyttiomyces</taxon>
    </lineage>
</organism>
<evidence type="ECO:0000259" key="2">
    <source>
        <dbReference type="SMART" id="SM01017"/>
    </source>
</evidence>
<sequence length="556" mass="60439">MTTWCKEGRWQGSEIDSAKEMPQYAGMASANGRNSARVLIRNRAKIHPQRHVSKQPPPLKPASSRRSKQPFFALPPPRYKQPLPPRYQIQPTPHPRHPTNAPPSALAPAQTRKKFIRRDGTATITIQTNQAVFIVGEHITVDVKIANESARDITSIHLTLHQTATLKIKTHEPTHISRALKTIKLAAVETMTSRVVSVQLRIPYATPTVKTKSVEVSYRVVVRLAAVGEADVPIDLLAVDEPPLYDGAEDEACPSYSAGVGEGGDGGRAGWQAGVFGLRVGGEGRRTRRVEVTKQLRKIVAEWKSFESIARGREIKATVARLCVMRIDYGTASERSSTNFDIIDRSPGLTHVVNLSLNCIPGGVLPHGKRYQAVKSIALKSTPLDNAPTTNDTFMTSVLETFSGITQLNTGDLVITSGILPALTAHTPLNKLHFPLAQNIFEADLIEYLTVRVHSLQELGLPRSFAATCAFLEILPSACPKLRAVFFGKAPTVSSSRFKKGLDDAKPPRGALKEVHIVGGGLEGLVSDAGLRWTAWDGSGDWGLHVGELVGIVGLD</sequence>
<feature type="domain" description="Arrestin C-terminal-like" evidence="2">
    <location>
        <begin position="118"/>
        <end position="241"/>
    </location>
</feature>
<reference evidence="4" key="1">
    <citation type="journal article" date="2018" name="Nat. Microbiol.">
        <title>Leveraging single-cell genomics to expand the fungal tree of life.</title>
        <authorList>
            <person name="Ahrendt S.R."/>
            <person name="Quandt C.A."/>
            <person name="Ciobanu D."/>
            <person name="Clum A."/>
            <person name="Salamov A."/>
            <person name="Andreopoulos B."/>
            <person name="Cheng J.F."/>
            <person name="Woyke T."/>
            <person name="Pelin A."/>
            <person name="Henrissat B."/>
            <person name="Reynolds N.K."/>
            <person name="Benny G.L."/>
            <person name="Smith M.E."/>
            <person name="James T.Y."/>
            <person name="Grigoriev I.V."/>
        </authorList>
    </citation>
    <scope>NUCLEOTIDE SEQUENCE [LARGE SCALE GENOMIC DNA]</scope>
</reference>
<feature type="compositionally biased region" description="Basic residues" evidence="1">
    <location>
        <begin position="43"/>
        <end position="53"/>
    </location>
</feature>
<dbReference type="InterPro" id="IPR014756">
    <property type="entry name" value="Ig_E-set"/>
</dbReference>
<keyword evidence="4" id="KW-1185">Reference proteome</keyword>
<feature type="region of interest" description="Disordered" evidence="1">
    <location>
        <begin position="43"/>
        <end position="107"/>
    </location>
</feature>
<evidence type="ECO:0000313" key="4">
    <source>
        <dbReference type="Proteomes" id="UP000269721"/>
    </source>
</evidence>
<evidence type="ECO:0000313" key="3">
    <source>
        <dbReference type="EMBL" id="RKO92396.1"/>
    </source>
</evidence>
<gene>
    <name evidence="3" type="ORF">BDK51DRAFT_41678</name>
</gene>